<keyword evidence="7" id="KW-0653">Protein transport</keyword>
<keyword evidence="10" id="KW-0143">Chaperone</keyword>
<comment type="similarity">
    <text evidence="2">Belongs to the OXA1/ALB3/YidC family. Type 1 subfamily.</text>
</comment>
<dbReference type="InterPro" id="IPR038221">
    <property type="entry name" value="YidC_periplasmic_sf"/>
</dbReference>
<feature type="region of interest" description="Disordered" evidence="13">
    <location>
        <begin position="30"/>
        <end position="55"/>
    </location>
</feature>
<feature type="domain" description="Membrane insertase YidC N-terminal" evidence="16">
    <location>
        <begin position="87"/>
        <end position="359"/>
    </location>
</feature>
<dbReference type="CDD" id="cd20070">
    <property type="entry name" value="5TM_YidC_Alb3"/>
    <property type="match status" value="1"/>
</dbReference>
<feature type="transmembrane region" description="Helical" evidence="14">
    <location>
        <begin position="366"/>
        <end position="389"/>
    </location>
</feature>
<dbReference type="GO" id="GO:0005886">
    <property type="term" value="C:plasma membrane"/>
    <property type="evidence" value="ECO:0007669"/>
    <property type="project" value="UniProtKB-SubCell"/>
</dbReference>
<dbReference type="Pfam" id="PF14849">
    <property type="entry name" value="YidC_periplas"/>
    <property type="match status" value="1"/>
</dbReference>
<keyword evidence="8 14" id="KW-1133">Transmembrane helix</keyword>
<dbReference type="AlphaFoldDB" id="A0A382G966"/>
<accession>A0A382G966</accession>
<evidence type="ECO:0000313" key="17">
    <source>
        <dbReference type="EMBL" id="SVB71429.1"/>
    </source>
</evidence>
<dbReference type="NCBIfam" id="TIGR03593">
    <property type="entry name" value="yidC_nterm"/>
    <property type="match status" value="1"/>
</dbReference>
<evidence type="ECO:0000256" key="6">
    <source>
        <dbReference type="ARBA" id="ARBA00022692"/>
    </source>
</evidence>
<evidence type="ECO:0000256" key="1">
    <source>
        <dbReference type="ARBA" id="ARBA00004429"/>
    </source>
</evidence>
<evidence type="ECO:0000259" key="16">
    <source>
        <dbReference type="Pfam" id="PF14849"/>
    </source>
</evidence>
<dbReference type="PANTHER" id="PTHR12428:SF65">
    <property type="entry name" value="CYTOCHROME C OXIDASE ASSEMBLY PROTEIN COX18, MITOCHONDRIAL"/>
    <property type="match status" value="1"/>
</dbReference>
<keyword evidence="9 14" id="KW-0472">Membrane</keyword>
<dbReference type="PANTHER" id="PTHR12428">
    <property type="entry name" value="OXA1"/>
    <property type="match status" value="1"/>
</dbReference>
<proteinExistence type="inferred from homology"/>
<evidence type="ECO:0000256" key="9">
    <source>
        <dbReference type="ARBA" id="ARBA00023136"/>
    </source>
</evidence>
<comment type="subcellular location">
    <subcellularLocation>
        <location evidence="1">Cell inner membrane</location>
        <topology evidence="1">Multi-pass membrane protein</topology>
    </subcellularLocation>
</comment>
<dbReference type="PRINTS" id="PR00701">
    <property type="entry name" value="60KDINNERMP"/>
</dbReference>
<dbReference type="NCBIfam" id="TIGR03592">
    <property type="entry name" value="yidC_oxa1_cterm"/>
    <property type="match status" value="1"/>
</dbReference>
<keyword evidence="4" id="KW-0813">Transport</keyword>
<evidence type="ECO:0000256" key="4">
    <source>
        <dbReference type="ARBA" id="ARBA00022448"/>
    </source>
</evidence>
<reference evidence="17" key="1">
    <citation type="submission" date="2018-05" db="EMBL/GenBank/DDBJ databases">
        <authorList>
            <person name="Lanie J.A."/>
            <person name="Ng W.-L."/>
            <person name="Kazmierczak K.M."/>
            <person name="Andrzejewski T.M."/>
            <person name="Davidsen T.M."/>
            <person name="Wayne K.J."/>
            <person name="Tettelin H."/>
            <person name="Glass J.I."/>
            <person name="Rusch D."/>
            <person name="Podicherti R."/>
            <person name="Tsui H.-C.T."/>
            <person name="Winkler M.E."/>
        </authorList>
    </citation>
    <scope>NUCLEOTIDE SEQUENCE</scope>
</reference>
<dbReference type="InterPro" id="IPR047196">
    <property type="entry name" value="YidC_ALB_C"/>
</dbReference>
<protein>
    <recommendedName>
        <fullName evidence="3">Membrane protein insertase YidC</fullName>
    </recommendedName>
    <alternativeName>
        <fullName evidence="12">Foldase YidC</fullName>
    </alternativeName>
    <alternativeName>
        <fullName evidence="11">Membrane integrase YidC</fullName>
    </alternativeName>
</protein>
<evidence type="ECO:0000259" key="15">
    <source>
        <dbReference type="Pfam" id="PF02096"/>
    </source>
</evidence>
<sequence>MSEQRNLLLAIVVSVAILMGFQFAFGPTQPPADVQSEGDEPLGAPQVSGSPEPTNISELEVSSISEVDNDINEQPRILINPGNPEAAVSGSITLRGARIDQITLRGYQESLSPDSPNIILFSPKETAKPYFAEFGWVAEDSADVKLPGPNTLWESTDPTLSPDQPVVLTWENGDGLKFERVISIDNDYMFAVTDSIRNETTEPVTLYPYGLIRRTHEPKTLGFFILHEGPLGVFNGTLKEVDYDDLRDAGTESVDTTGGWIGITDKYWLAALVPDQATPMVGRFRYKEAPDGEKFQVEFRLAPKDIGVGQSVQITNHLFSGAKVVTLLDRYEEELGIQRFDLAVDFGWFYFLTKPLFYLIHYLTGYLGNIGLAILSVTVIIKLIFFPLANKSYTAMSRLKKLQPQMVKLREQHGEDKVRLNQEMMGLYKREGANPLAGCLPIVIQIPVFFALYKVLFVTIEMRHAPFYGWIR</sequence>
<evidence type="ECO:0000256" key="8">
    <source>
        <dbReference type="ARBA" id="ARBA00022989"/>
    </source>
</evidence>
<dbReference type="Gene3D" id="2.70.98.90">
    <property type="match status" value="1"/>
</dbReference>
<evidence type="ECO:0000256" key="10">
    <source>
        <dbReference type="ARBA" id="ARBA00023186"/>
    </source>
</evidence>
<keyword evidence="6 14" id="KW-0812">Transmembrane</keyword>
<dbReference type="GO" id="GO:0051205">
    <property type="term" value="P:protein insertion into membrane"/>
    <property type="evidence" value="ECO:0007669"/>
    <property type="project" value="TreeGrafter"/>
</dbReference>
<dbReference type="EMBL" id="UINC01054109">
    <property type="protein sequence ID" value="SVB71429.1"/>
    <property type="molecule type" value="Genomic_DNA"/>
</dbReference>
<feature type="transmembrane region" description="Helical" evidence="14">
    <location>
        <begin position="433"/>
        <end position="453"/>
    </location>
</feature>
<dbReference type="Pfam" id="PF02096">
    <property type="entry name" value="60KD_IMP"/>
    <property type="match status" value="1"/>
</dbReference>
<evidence type="ECO:0000256" key="13">
    <source>
        <dbReference type="SAM" id="MobiDB-lite"/>
    </source>
</evidence>
<feature type="non-terminal residue" evidence="17">
    <location>
        <position position="472"/>
    </location>
</feature>
<dbReference type="InterPro" id="IPR019998">
    <property type="entry name" value="Membr_insert_YidC"/>
</dbReference>
<keyword evidence="5" id="KW-1003">Cell membrane</keyword>
<gene>
    <name evidence="17" type="ORF">METZ01_LOCUS224283</name>
</gene>
<evidence type="ECO:0000256" key="12">
    <source>
        <dbReference type="ARBA" id="ARBA00033342"/>
    </source>
</evidence>
<dbReference type="GO" id="GO:0015031">
    <property type="term" value="P:protein transport"/>
    <property type="evidence" value="ECO:0007669"/>
    <property type="project" value="UniProtKB-KW"/>
</dbReference>
<evidence type="ECO:0000256" key="5">
    <source>
        <dbReference type="ARBA" id="ARBA00022475"/>
    </source>
</evidence>
<evidence type="ECO:0000256" key="7">
    <source>
        <dbReference type="ARBA" id="ARBA00022927"/>
    </source>
</evidence>
<dbReference type="InterPro" id="IPR028053">
    <property type="entry name" value="Membr_insert_YidC_N"/>
</dbReference>
<dbReference type="GO" id="GO:0032977">
    <property type="term" value="F:membrane insertase activity"/>
    <property type="evidence" value="ECO:0007669"/>
    <property type="project" value="InterPro"/>
</dbReference>
<dbReference type="CDD" id="cd19961">
    <property type="entry name" value="EcYidC-like_peri"/>
    <property type="match status" value="1"/>
</dbReference>
<dbReference type="NCBIfam" id="NF002353">
    <property type="entry name" value="PRK01318.1-4"/>
    <property type="match status" value="1"/>
</dbReference>
<organism evidence="17">
    <name type="scientific">marine metagenome</name>
    <dbReference type="NCBI Taxonomy" id="408172"/>
    <lineage>
        <taxon>unclassified sequences</taxon>
        <taxon>metagenomes</taxon>
        <taxon>ecological metagenomes</taxon>
    </lineage>
</organism>
<dbReference type="InterPro" id="IPR001708">
    <property type="entry name" value="YidC/ALB3/OXA1/COX18"/>
</dbReference>
<evidence type="ECO:0000256" key="2">
    <source>
        <dbReference type="ARBA" id="ARBA00010527"/>
    </source>
</evidence>
<feature type="domain" description="Membrane insertase YidC/Oxa/ALB C-terminal" evidence="15">
    <location>
        <begin position="371"/>
        <end position="458"/>
    </location>
</feature>
<evidence type="ECO:0000256" key="11">
    <source>
        <dbReference type="ARBA" id="ARBA00033245"/>
    </source>
</evidence>
<dbReference type="HAMAP" id="MF_01810">
    <property type="entry name" value="YidC_type1"/>
    <property type="match status" value="1"/>
</dbReference>
<evidence type="ECO:0000256" key="3">
    <source>
        <dbReference type="ARBA" id="ARBA00015325"/>
    </source>
</evidence>
<dbReference type="InterPro" id="IPR028055">
    <property type="entry name" value="YidC/Oxa/ALB_C"/>
</dbReference>
<evidence type="ECO:0000256" key="14">
    <source>
        <dbReference type="SAM" id="Phobius"/>
    </source>
</evidence>
<name>A0A382G966_9ZZZZ</name>